<feature type="transmembrane region" description="Helical" evidence="5">
    <location>
        <begin position="114"/>
        <end position="134"/>
    </location>
</feature>
<protein>
    <submittedName>
        <fullName evidence="7">RTA1-like protein</fullName>
    </submittedName>
</protein>
<evidence type="ECO:0000256" key="1">
    <source>
        <dbReference type="ARBA" id="ARBA00004141"/>
    </source>
</evidence>
<keyword evidence="6" id="KW-0732">Signal</keyword>
<dbReference type="GO" id="GO:0016020">
    <property type="term" value="C:membrane"/>
    <property type="evidence" value="ECO:0007669"/>
    <property type="project" value="UniProtKB-SubCell"/>
</dbReference>
<feature type="transmembrane region" description="Helical" evidence="5">
    <location>
        <begin position="82"/>
        <end position="102"/>
    </location>
</feature>
<dbReference type="OrthoDB" id="3358017at2759"/>
<keyword evidence="8" id="KW-1185">Reference proteome</keyword>
<keyword evidence="3 5" id="KW-1133">Transmembrane helix</keyword>
<dbReference type="STRING" id="68775.A0A5C3MEY9"/>
<reference evidence="7 8" key="1">
    <citation type="journal article" date="2019" name="Nat. Ecol. Evol.">
        <title>Megaphylogeny resolves global patterns of mushroom evolution.</title>
        <authorList>
            <person name="Varga T."/>
            <person name="Krizsan K."/>
            <person name="Foldi C."/>
            <person name="Dima B."/>
            <person name="Sanchez-Garcia M."/>
            <person name="Sanchez-Ramirez S."/>
            <person name="Szollosi G.J."/>
            <person name="Szarkandi J.G."/>
            <person name="Papp V."/>
            <person name="Albert L."/>
            <person name="Andreopoulos W."/>
            <person name="Angelini C."/>
            <person name="Antonin V."/>
            <person name="Barry K.W."/>
            <person name="Bougher N.L."/>
            <person name="Buchanan P."/>
            <person name="Buyck B."/>
            <person name="Bense V."/>
            <person name="Catcheside P."/>
            <person name="Chovatia M."/>
            <person name="Cooper J."/>
            <person name="Damon W."/>
            <person name="Desjardin D."/>
            <person name="Finy P."/>
            <person name="Geml J."/>
            <person name="Haridas S."/>
            <person name="Hughes K."/>
            <person name="Justo A."/>
            <person name="Karasinski D."/>
            <person name="Kautmanova I."/>
            <person name="Kiss B."/>
            <person name="Kocsube S."/>
            <person name="Kotiranta H."/>
            <person name="LaButti K.M."/>
            <person name="Lechner B.E."/>
            <person name="Liimatainen K."/>
            <person name="Lipzen A."/>
            <person name="Lukacs Z."/>
            <person name="Mihaltcheva S."/>
            <person name="Morgado L.N."/>
            <person name="Niskanen T."/>
            <person name="Noordeloos M.E."/>
            <person name="Ohm R.A."/>
            <person name="Ortiz-Santana B."/>
            <person name="Ovrebo C."/>
            <person name="Racz N."/>
            <person name="Riley R."/>
            <person name="Savchenko A."/>
            <person name="Shiryaev A."/>
            <person name="Soop K."/>
            <person name="Spirin V."/>
            <person name="Szebenyi C."/>
            <person name="Tomsovsky M."/>
            <person name="Tulloss R.E."/>
            <person name="Uehling J."/>
            <person name="Grigoriev I.V."/>
            <person name="Vagvolgyi C."/>
            <person name="Papp T."/>
            <person name="Martin F.M."/>
            <person name="Miettinen O."/>
            <person name="Hibbett D.S."/>
            <person name="Nagy L.G."/>
        </authorList>
    </citation>
    <scope>NUCLEOTIDE SEQUENCE [LARGE SCALE GENOMIC DNA]</scope>
    <source>
        <strain evidence="7 8">CBS 166.37</strain>
    </source>
</reference>
<feature type="chain" id="PRO_5022865353" evidence="6">
    <location>
        <begin position="26"/>
        <end position="323"/>
    </location>
</feature>
<sequence>MANSAEIRFLAVFFLSLALASCVHARVGPILPRPDPFADPRHDPYNPLKYIASNALTAVAFSLVLLVALIQSWCIWRWGAKWMLSMVIGAYTFSFGLATRFGLHLHPQSKGLYIVEYLFVVLSPCAFIAADYVLLGRLARHLKADQHLLISPRRITIVFITSDITTFLIQAIGGAMSVSANAPDRALAGSRVFLAGLAAQLLSFFVFTCLYIVFLNRVRKYQPEVWNMDANKSWLTSWRTLAVVLFVSCIGILIRSGFRVVELSEGFQGRLATSEAFFYGLDTLPLFIAITVYVPFWPGRFISPAEDQTTHIEKGSEIDSNAA</sequence>
<evidence type="ECO:0000256" key="3">
    <source>
        <dbReference type="ARBA" id="ARBA00022989"/>
    </source>
</evidence>
<evidence type="ECO:0000256" key="6">
    <source>
        <dbReference type="SAM" id="SignalP"/>
    </source>
</evidence>
<keyword evidence="4 5" id="KW-0472">Membrane</keyword>
<keyword evidence="2 5" id="KW-0812">Transmembrane</keyword>
<evidence type="ECO:0000256" key="5">
    <source>
        <dbReference type="SAM" id="Phobius"/>
    </source>
</evidence>
<accession>A0A5C3MEY9</accession>
<dbReference type="AlphaFoldDB" id="A0A5C3MEY9"/>
<evidence type="ECO:0000313" key="8">
    <source>
        <dbReference type="Proteomes" id="UP000308652"/>
    </source>
</evidence>
<feature type="transmembrane region" description="Helical" evidence="5">
    <location>
        <begin position="236"/>
        <end position="256"/>
    </location>
</feature>
<evidence type="ECO:0000256" key="4">
    <source>
        <dbReference type="ARBA" id="ARBA00023136"/>
    </source>
</evidence>
<comment type="subcellular location">
    <subcellularLocation>
        <location evidence="1">Membrane</location>
        <topology evidence="1">Multi-pass membrane protein</topology>
    </subcellularLocation>
</comment>
<organism evidence="7 8">
    <name type="scientific">Crucibulum laeve</name>
    <dbReference type="NCBI Taxonomy" id="68775"/>
    <lineage>
        <taxon>Eukaryota</taxon>
        <taxon>Fungi</taxon>
        <taxon>Dikarya</taxon>
        <taxon>Basidiomycota</taxon>
        <taxon>Agaricomycotina</taxon>
        <taxon>Agaricomycetes</taxon>
        <taxon>Agaricomycetidae</taxon>
        <taxon>Agaricales</taxon>
        <taxon>Agaricineae</taxon>
        <taxon>Nidulariaceae</taxon>
        <taxon>Crucibulum</taxon>
    </lineage>
</organism>
<evidence type="ECO:0000256" key="2">
    <source>
        <dbReference type="ARBA" id="ARBA00022692"/>
    </source>
</evidence>
<dbReference type="EMBL" id="ML213591">
    <property type="protein sequence ID" value="TFK43477.1"/>
    <property type="molecule type" value="Genomic_DNA"/>
</dbReference>
<feature type="transmembrane region" description="Helical" evidence="5">
    <location>
        <begin position="276"/>
        <end position="296"/>
    </location>
</feature>
<evidence type="ECO:0000313" key="7">
    <source>
        <dbReference type="EMBL" id="TFK43477.1"/>
    </source>
</evidence>
<dbReference type="PANTHER" id="PTHR31465">
    <property type="entry name" value="PROTEIN RTA1-RELATED"/>
    <property type="match status" value="1"/>
</dbReference>
<dbReference type="Pfam" id="PF04479">
    <property type="entry name" value="RTA1"/>
    <property type="match status" value="1"/>
</dbReference>
<dbReference type="InterPro" id="IPR007568">
    <property type="entry name" value="RTA1"/>
</dbReference>
<proteinExistence type="predicted"/>
<feature type="transmembrane region" description="Helical" evidence="5">
    <location>
        <begin position="192"/>
        <end position="215"/>
    </location>
</feature>
<dbReference type="PANTHER" id="PTHR31465:SF1">
    <property type="entry name" value="PROTEIN RTA1-RELATED"/>
    <property type="match status" value="1"/>
</dbReference>
<gene>
    <name evidence="7" type="ORF">BDQ12DRAFT_181333</name>
</gene>
<feature type="transmembrane region" description="Helical" evidence="5">
    <location>
        <begin position="49"/>
        <end position="70"/>
    </location>
</feature>
<dbReference type="Proteomes" id="UP000308652">
    <property type="component" value="Unassembled WGS sequence"/>
</dbReference>
<feature type="signal peptide" evidence="6">
    <location>
        <begin position="1"/>
        <end position="25"/>
    </location>
</feature>
<name>A0A5C3MEY9_9AGAR</name>
<feature type="transmembrane region" description="Helical" evidence="5">
    <location>
        <begin position="155"/>
        <end position="180"/>
    </location>
</feature>